<dbReference type="InterPro" id="IPR005835">
    <property type="entry name" value="NTP_transferase_dom"/>
</dbReference>
<dbReference type="GO" id="GO:0016740">
    <property type="term" value="F:transferase activity"/>
    <property type="evidence" value="ECO:0007669"/>
    <property type="project" value="UniProtKB-KW"/>
</dbReference>
<name>A0A1I0K8Q1_9FIRM</name>
<dbReference type="EMBL" id="FOIM01000051">
    <property type="protein sequence ID" value="SEU19658.1"/>
    <property type="molecule type" value="Genomic_DNA"/>
</dbReference>
<dbReference type="RefSeq" id="WP_092371477.1">
    <property type="nucleotide sequence ID" value="NZ_FOIM01000051.1"/>
</dbReference>
<proteinExistence type="predicted"/>
<evidence type="ECO:0000259" key="1">
    <source>
        <dbReference type="Pfam" id="PF00483"/>
    </source>
</evidence>
<dbReference type="AlphaFoldDB" id="A0A1I0K8Q1"/>
<sequence>MKILMPIAGSNNQNEKSQYIKTLYEIGKKTVLQYVYESLNHITDAEFIIVLRHEDICQYHLDDMVKLLIPGVKVIVAEGATKGAACSCLLAIDEIKDDEPLLIVGSDQVLNINPQEVINNFVERDLDGGVIVFDDIHPRWSYVKLDENEMVVEAAEKRPISRNATTGFYYFKRGEDFITSAQRMIKKGACVNDQYYVCPCYNEMVLQQKKIGVFRISKDDYFNLNQQKGMDDYEMYLKGKKHENS</sequence>
<keyword evidence="3" id="KW-1185">Reference proteome</keyword>
<evidence type="ECO:0000313" key="3">
    <source>
        <dbReference type="Proteomes" id="UP000198508"/>
    </source>
</evidence>
<dbReference type="Proteomes" id="UP000198508">
    <property type="component" value="Unassembled WGS sequence"/>
</dbReference>
<accession>A0A1I0K8Q1</accession>
<dbReference type="PIRSF" id="PIRSF028162">
    <property type="entry name" value="BcbE_prd"/>
    <property type="match status" value="1"/>
</dbReference>
<organism evidence="2 3">
    <name type="scientific">Enterocloster lavalensis</name>
    <dbReference type="NCBI Taxonomy" id="460384"/>
    <lineage>
        <taxon>Bacteria</taxon>
        <taxon>Bacillati</taxon>
        <taxon>Bacillota</taxon>
        <taxon>Clostridia</taxon>
        <taxon>Lachnospirales</taxon>
        <taxon>Lachnospiraceae</taxon>
        <taxon>Enterocloster</taxon>
    </lineage>
</organism>
<feature type="domain" description="Nucleotidyl transferase" evidence="1">
    <location>
        <begin position="21"/>
        <end position="174"/>
    </location>
</feature>
<gene>
    <name evidence="2" type="ORF">SAMN05216313_1519</name>
</gene>
<dbReference type="Pfam" id="PF00483">
    <property type="entry name" value="NTP_transferase"/>
    <property type="match status" value="1"/>
</dbReference>
<evidence type="ECO:0000313" key="2">
    <source>
        <dbReference type="EMBL" id="SEU19658.1"/>
    </source>
</evidence>
<protein>
    <submittedName>
        <fullName evidence="2">Nucleotidyl transferase</fullName>
    </submittedName>
</protein>
<dbReference type="STRING" id="460384.SAMN05216313_1519"/>
<dbReference type="SUPFAM" id="SSF53448">
    <property type="entry name" value="Nucleotide-diphospho-sugar transferases"/>
    <property type="match status" value="1"/>
</dbReference>
<dbReference type="Gene3D" id="3.90.550.10">
    <property type="entry name" value="Spore Coat Polysaccharide Biosynthesis Protein SpsA, Chain A"/>
    <property type="match status" value="1"/>
</dbReference>
<dbReference type="InterPro" id="IPR016873">
    <property type="entry name" value="Caps_polysacc_synth_BcbE_prd"/>
</dbReference>
<dbReference type="CDD" id="cd04183">
    <property type="entry name" value="GT2_BcE_like"/>
    <property type="match status" value="1"/>
</dbReference>
<dbReference type="InterPro" id="IPR029044">
    <property type="entry name" value="Nucleotide-diphossugar_trans"/>
</dbReference>
<reference evidence="3" key="1">
    <citation type="submission" date="2016-10" db="EMBL/GenBank/DDBJ databases">
        <authorList>
            <person name="Varghese N."/>
            <person name="Submissions S."/>
        </authorList>
    </citation>
    <scope>NUCLEOTIDE SEQUENCE [LARGE SCALE GENOMIC DNA]</scope>
    <source>
        <strain evidence="3">NLAE-zl-G277</strain>
    </source>
</reference>
<keyword evidence="2" id="KW-0808">Transferase</keyword>